<comment type="similarity">
    <text evidence="1">Belongs to the sigma-70 factor family. ECF subfamily.</text>
</comment>
<protein>
    <submittedName>
        <fullName evidence="7">Sigma-70 family RNA polymerase sigma factor</fullName>
    </submittedName>
</protein>
<keyword evidence="8" id="KW-1185">Reference proteome</keyword>
<evidence type="ECO:0000256" key="5">
    <source>
        <dbReference type="ARBA" id="ARBA00023163"/>
    </source>
</evidence>
<dbReference type="PANTHER" id="PTHR43133:SF8">
    <property type="entry name" value="RNA POLYMERASE SIGMA FACTOR HI_1459-RELATED"/>
    <property type="match status" value="1"/>
</dbReference>
<keyword evidence="2" id="KW-0805">Transcription regulation</keyword>
<evidence type="ECO:0000256" key="3">
    <source>
        <dbReference type="ARBA" id="ARBA00023082"/>
    </source>
</evidence>
<sequence>MKSTKVTDRQYYFNIFQEGNEKGLEFFYKLLYPALYIRGLRYIKDDINADCIVNDAFLRLWLIRETIIDPAHIETFVKKWTSDGCKAYYRTSDTKFQRNMLKLDDLENYQEYIGGYNPWEEEDTDVLYQQELDENMRKQWEQVENVLPNLPENQQLFIRLCIKYSFSYERIAWHVGGISDYQVARTIEKTLQSLKSILTNSQKLNVVGKTNNYKFEGDLCEEQSTILNMRYELQYSFEEIARTLNLSQSYIQKVFVQAYTKIKKVKI</sequence>
<keyword evidence="3" id="KW-0731">Sigma factor</keyword>
<dbReference type="InterPro" id="IPR013325">
    <property type="entry name" value="RNA_pol_sigma_r2"/>
</dbReference>
<dbReference type="PANTHER" id="PTHR43133">
    <property type="entry name" value="RNA POLYMERASE ECF-TYPE SIGMA FACTO"/>
    <property type="match status" value="1"/>
</dbReference>
<dbReference type="InterPro" id="IPR014284">
    <property type="entry name" value="RNA_pol_sigma-70_dom"/>
</dbReference>
<gene>
    <name evidence="7" type="ORF">GM920_21250</name>
</gene>
<dbReference type="InterPro" id="IPR007630">
    <property type="entry name" value="RNA_pol_sigma70_r4"/>
</dbReference>
<evidence type="ECO:0000259" key="6">
    <source>
        <dbReference type="Pfam" id="PF04545"/>
    </source>
</evidence>
<dbReference type="Gene3D" id="1.20.140.160">
    <property type="match status" value="1"/>
</dbReference>
<dbReference type="InterPro" id="IPR013324">
    <property type="entry name" value="RNA_pol_sigma_r3/r4-like"/>
</dbReference>
<keyword evidence="4" id="KW-0238">DNA-binding</keyword>
<evidence type="ECO:0000256" key="4">
    <source>
        <dbReference type="ARBA" id="ARBA00023125"/>
    </source>
</evidence>
<evidence type="ECO:0000313" key="7">
    <source>
        <dbReference type="EMBL" id="MBB2151442.1"/>
    </source>
</evidence>
<dbReference type="NCBIfam" id="TIGR02937">
    <property type="entry name" value="sigma70-ECF"/>
    <property type="match status" value="1"/>
</dbReference>
<dbReference type="Gene3D" id="1.10.1740.10">
    <property type="match status" value="1"/>
</dbReference>
<reference evidence="7 8" key="1">
    <citation type="submission" date="2019-11" db="EMBL/GenBank/DDBJ databases">
        <title>Description of Pedobacter sp. LMG 31462T.</title>
        <authorList>
            <person name="Carlier A."/>
            <person name="Qi S."/>
            <person name="Vandamme P."/>
        </authorList>
    </citation>
    <scope>NUCLEOTIDE SEQUENCE [LARGE SCALE GENOMIC DNA]</scope>
    <source>
        <strain evidence="7 8">LMG 31462</strain>
    </source>
</reference>
<keyword evidence="5" id="KW-0804">Transcription</keyword>
<dbReference type="SUPFAM" id="SSF88946">
    <property type="entry name" value="Sigma2 domain of RNA polymerase sigma factors"/>
    <property type="match status" value="1"/>
</dbReference>
<evidence type="ECO:0000256" key="2">
    <source>
        <dbReference type="ARBA" id="ARBA00023015"/>
    </source>
</evidence>
<proteinExistence type="inferred from homology"/>
<dbReference type="Pfam" id="PF04545">
    <property type="entry name" value="Sigma70_r4"/>
    <property type="match status" value="1"/>
</dbReference>
<comment type="caution">
    <text evidence="7">The sequence shown here is derived from an EMBL/GenBank/DDBJ whole genome shotgun (WGS) entry which is preliminary data.</text>
</comment>
<name>A0ABR6F1M9_9SPHI</name>
<evidence type="ECO:0000256" key="1">
    <source>
        <dbReference type="ARBA" id="ARBA00010641"/>
    </source>
</evidence>
<accession>A0ABR6F1M9</accession>
<dbReference type="EMBL" id="WNXC01000010">
    <property type="protein sequence ID" value="MBB2151442.1"/>
    <property type="molecule type" value="Genomic_DNA"/>
</dbReference>
<dbReference type="Proteomes" id="UP000636110">
    <property type="component" value="Unassembled WGS sequence"/>
</dbReference>
<dbReference type="RefSeq" id="WP_182961295.1">
    <property type="nucleotide sequence ID" value="NZ_WNXC01000010.1"/>
</dbReference>
<evidence type="ECO:0000313" key="8">
    <source>
        <dbReference type="Proteomes" id="UP000636110"/>
    </source>
</evidence>
<feature type="domain" description="RNA polymerase sigma-70 region 4" evidence="6">
    <location>
        <begin position="219"/>
        <end position="264"/>
    </location>
</feature>
<dbReference type="SUPFAM" id="SSF88659">
    <property type="entry name" value="Sigma3 and sigma4 domains of RNA polymerase sigma factors"/>
    <property type="match status" value="1"/>
</dbReference>
<organism evidence="7 8">
    <name type="scientific">Pedobacter gandavensis</name>
    <dbReference type="NCBI Taxonomy" id="2679963"/>
    <lineage>
        <taxon>Bacteria</taxon>
        <taxon>Pseudomonadati</taxon>
        <taxon>Bacteroidota</taxon>
        <taxon>Sphingobacteriia</taxon>
        <taxon>Sphingobacteriales</taxon>
        <taxon>Sphingobacteriaceae</taxon>
        <taxon>Pedobacter</taxon>
    </lineage>
</organism>
<dbReference type="InterPro" id="IPR039425">
    <property type="entry name" value="RNA_pol_sigma-70-like"/>
</dbReference>